<evidence type="ECO:0000313" key="3">
    <source>
        <dbReference type="Proteomes" id="UP000007431"/>
    </source>
</evidence>
<dbReference type="PANTHER" id="PTHR42767:SF1">
    <property type="entry name" value="ENDO-BETA-1,6-GALACTANASE-LIKE DOMAIN-CONTAINING PROTEIN"/>
    <property type="match status" value="1"/>
</dbReference>
<dbReference type="InterPro" id="IPR039743">
    <property type="entry name" value="6GAL/EXGAL"/>
</dbReference>
<proteinExistence type="predicted"/>
<protein>
    <submittedName>
        <fullName evidence="2">Glycoside hydrolase family 5 protein</fullName>
    </submittedName>
</protein>
<dbReference type="RefSeq" id="XP_003030311.1">
    <property type="nucleotide sequence ID" value="XM_003030265.1"/>
</dbReference>
<reference evidence="2 3" key="1">
    <citation type="journal article" date="2010" name="Nat. Biotechnol.">
        <title>Genome sequence of the model mushroom Schizophyllum commune.</title>
        <authorList>
            <person name="Ohm R.A."/>
            <person name="de Jong J.F."/>
            <person name="Lugones L.G."/>
            <person name="Aerts A."/>
            <person name="Kothe E."/>
            <person name="Stajich J.E."/>
            <person name="de Vries R.P."/>
            <person name="Record E."/>
            <person name="Levasseur A."/>
            <person name="Baker S.E."/>
            <person name="Bartholomew K.A."/>
            <person name="Coutinho P.M."/>
            <person name="Erdmann S."/>
            <person name="Fowler T.J."/>
            <person name="Gathman A.C."/>
            <person name="Lombard V."/>
            <person name="Henrissat B."/>
            <person name="Knabe N."/>
            <person name="Kuees U."/>
            <person name="Lilly W.W."/>
            <person name="Lindquist E."/>
            <person name="Lucas S."/>
            <person name="Magnuson J.K."/>
            <person name="Piumi F."/>
            <person name="Raudaskoski M."/>
            <person name="Salamov A."/>
            <person name="Schmutz J."/>
            <person name="Schwarze F.W.M.R."/>
            <person name="vanKuyk P.A."/>
            <person name="Horton J.S."/>
            <person name="Grigoriev I.V."/>
            <person name="Woesten H.A.B."/>
        </authorList>
    </citation>
    <scope>NUCLEOTIDE SEQUENCE [LARGE SCALE GENOMIC DNA]</scope>
    <source>
        <strain evidence="3">H4-8 / FGSC 9210</strain>
    </source>
</reference>
<dbReference type="eggNOG" id="ENOG502QQKZ">
    <property type="taxonomic scope" value="Eukaryota"/>
</dbReference>
<sequence length="534" mass="57053">MQAALGARAATVASEASMTLLGFGGSGAFSLLLSSASSPVPSCTPSLSSSAFPPLPVPLLATNPPISRPTPPGAWWPYDLYNFPDPVRANLSALLFSDTGLGLTSYRYNIGGGGVNVSNPVRAPETFYVDNNTYDWDADAPGRYFLYQAQEVGGDDLKITMFVNSAPAAMTLEHASCGTSFANGTGDWYGGYVADVLEHFLVDEGLSKIAYVSPMNEPDNNFGPSPCGQEGMEVTQYQRAEMITGLYNALVDRGLQDKVGILADESSSLSRATGEYADWLPEVIDMVAYLVHHTYDFPSDASYAAYAADVADRFPGKATWMSEICCSLGEADGTGRGWSGGYDPTIANALMWSGMVYQSILVAGEAHYDFWTLVSGGIGCDPLGDASCVTTPNADGWTDGVIYYDDDYATNGNYELYLTKHFWTYKHFGNFVKPGASLYPITNTDSTLLNSTIVVGTPSGDAFNVISMNPTTEDAQLELSFSACVEPTTAYRTSAEEDFAELEGADVVVSGEEGWVLTVSATSQETFVFGVVDC</sequence>
<dbReference type="OrthoDB" id="2012278at2759"/>
<dbReference type="OMA" id="GHSYFTT"/>
<keyword evidence="2" id="KW-0378">Hydrolase</keyword>
<dbReference type="VEuPathDB" id="FungiDB:SCHCODRAFT_02508611"/>
<dbReference type="HOGENOM" id="CLU_031530_0_1_1"/>
<organism evidence="3">
    <name type="scientific">Schizophyllum commune (strain H4-8 / FGSC 9210)</name>
    <name type="common">Split gill fungus</name>
    <dbReference type="NCBI Taxonomy" id="578458"/>
    <lineage>
        <taxon>Eukaryota</taxon>
        <taxon>Fungi</taxon>
        <taxon>Dikarya</taxon>
        <taxon>Basidiomycota</taxon>
        <taxon>Agaricomycotina</taxon>
        <taxon>Agaricomycetes</taxon>
        <taxon>Agaricomycetidae</taxon>
        <taxon>Agaricales</taxon>
        <taxon>Schizophyllaceae</taxon>
        <taxon>Schizophyllum</taxon>
    </lineage>
</organism>
<accession>D8QAH9</accession>
<dbReference type="PANTHER" id="PTHR42767">
    <property type="entry name" value="ENDO-BETA-1,6-GALACTANASE"/>
    <property type="match status" value="1"/>
</dbReference>
<dbReference type="Proteomes" id="UP000007431">
    <property type="component" value="Unassembled WGS sequence"/>
</dbReference>
<feature type="domain" description="Endo-beta-1,6-galactanase-like" evidence="1">
    <location>
        <begin position="99"/>
        <end position="371"/>
    </location>
</feature>
<dbReference type="Pfam" id="PF14587">
    <property type="entry name" value="Glyco_hydr_30_2"/>
    <property type="match status" value="1"/>
</dbReference>
<evidence type="ECO:0000313" key="2">
    <source>
        <dbReference type="EMBL" id="EFI95408.1"/>
    </source>
</evidence>
<dbReference type="GeneID" id="9587725"/>
<feature type="non-terminal residue" evidence="2">
    <location>
        <position position="534"/>
    </location>
</feature>
<gene>
    <name evidence="2" type="ORF">SCHCODRAFT_110918</name>
</gene>
<dbReference type="InParanoid" id="D8QAH9"/>
<dbReference type="EMBL" id="GL377308">
    <property type="protein sequence ID" value="EFI95408.1"/>
    <property type="molecule type" value="Genomic_DNA"/>
</dbReference>
<dbReference type="KEGG" id="scm:SCHCO_02508611"/>
<dbReference type="InterPro" id="IPR017853">
    <property type="entry name" value="GH"/>
</dbReference>
<evidence type="ECO:0000259" key="1">
    <source>
        <dbReference type="Pfam" id="PF14587"/>
    </source>
</evidence>
<dbReference type="InterPro" id="IPR039514">
    <property type="entry name" value="6GAL-like"/>
</dbReference>
<dbReference type="SUPFAM" id="SSF51445">
    <property type="entry name" value="(Trans)glycosidases"/>
    <property type="match status" value="1"/>
</dbReference>
<dbReference type="Gene3D" id="3.20.20.80">
    <property type="entry name" value="Glycosidases"/>
    <property type="match status" value="1"/>
</dbReference>
<dbReference type="AlphaFoldDB" id="D8QAH9"/>
<keyword evidence="3" id="KW-1185">Reference proteome</keyword>
<name>D8QAH9_SCHCM</name>
<dbReference type="GO" id="GO:0004553">
    <property type="term" value="F:hydrolase activity, hydrolyzing O-glycosyl compounds"/>
    <property type="evidence" value="ECO:0007669"/>
    <property type="project" value="InterPro"/>
</dbReference>